<accession>E2ANA5</accession>
<proteinExistence type="predicted"/>
<dbReference type="InParanoid" id="E2ANA5"/>
<organism evidence="2">
    <name type="scientific">Camponotus floridanus</name>
    <name type="common">Florida carpenter ant</name>
    <dbReference type="NCBI Taxonomy" id="104421"/>
    <lineage>
        <taxon>Eukaryota</taxon>
        <taxon>Metazoa</taxon>
        <taxon>Ecdysozoa</taxon>
        <taxon>Arthropoda</taxon>
        <taxon>Hexapoda</taxon>
        <taxon>Insecta</taxon>
        <taxon>Pterygota</taxon>
        <taxon>Neoptera</taxon>
        <taxon>Endopterygota</taxon>
        <taxon>Hymenoptera</taxon>
        <taxon>Apocrita</taxon>
        <taxon>Aculeata</taxon>
        <taxon>Formicoidea</taxon>
        <taxon>Formicidae</taxon>
        <taxon>Formicinae</taxon>
        <taxon>Camponotus</taxon>
    </lineage>
</organism>
<evidence type="ECO:0000313" key="1">
    <source>
        <dbReference type="EMBL" id="EFN65084.1"/>
    </source>
</evidence>
<evidence type="ECO:0000313" key="2">
    <source>
        <dbReference type="Proteomes" id="UP000000311"/>
    </source>
</evidence>
<reference evidence="1 2" key="1">
    <citation type="journal article" date="2010" name="Science">
        <title>Genomic comparison of the ants Camponotus floridanus and Harpegnathos saltator.</title>
        <authorList>
            <person name="Bonasio R."/>
            <person name="Zhang G."/>
            <person name="Ye C."/>
            <person name="Mutti N.S."/>
            <person name="Fang X."/>
            <person name="Qin N."/>
            <person name="Donahue G."/>
            <person name="Yang P."/>
            <person name="Li Q."/>
            <person name="Li C."/>
            <person name="Zhang P."/>
            <person name="Huang Z."/>
            <person name="Berger S.L."/>
            <person name="Reinberg D."/>
            <person name="Wang J."/>
            <person name="Liebig J."/>
        </authorList>
    </citation>
    <scope>NUCLEOTIDE SEQUENCE [LARGE SCALE GENOMIC DNA]</scope>
    <source>
        <strain evidence="2">C129</strain>
    </source>
</reference>
<dbReference type="AlphaFoldDB" id="E2ANA5"/>
<protein>
    <submittedName>
        <fullName evidence="1">Uncharacterized protein</fullName>
    </submittedName>
</protein>
<feature type="non-terminal residue" evidence="1">
    <location>
        <position position="107"/>
    </location>
</feature>
<feature type="non-terminal residue" evidence="1">
    <location>
        <position position="1"/>
    </location>
</feature>
<keyword evidence="2" id="KW-1185">Reference proteome</keyword>
<sequence>EPSTSNAKNLKPFPHLVIDKKRRIEILRKNNTPEELTFAMKLTMQAAGNKDIAAVLSYLINNPEDASRIRAYCESKTKTTQTLYTKEKPLAVMTSLQLSKLKYQETR</sequence>
<name>E2ANA5_CAMFO</name>
<dbReference type="EMBL" id="GL441175">
    <property type="protein sequence ID" value="EFN65084.1"/>
    <property type="molecule type" value="Genomic_DNA"/>
</dbReference>
<dbReference type="Proteomes" id="UP000000311">
    <property type="component" value="Unassembled WGS sequence"/>
</dbReference>
<gene>
    <name evidence="1" type="ORF">EAG_15185</name>
</gene>